<reference evidence="3" key="1">
    <citation type="submission" date="2021-01" db="EMBL/GenBank/DDBJ databases">
        <authorList>
            <person name="Corre E."/>
            <person name="Pelletier E."/>
            <person name="Niang G."/>
            <person name="Scheremetjew M."/>
            <person name="Finn R."/>
            <person name="Kale V."/>
            <person name="Holt S."/>
            <person name="Cochrane G."/>
            <person name="Meng A."/>
            <person name="Brown T."/>
            <person name="Cohen L."/>
        </authorList>
    </citation>
    <scope>NUCLEOTIDE SEQUENCE</scope>
    <source>
        <strain evidence="3">CCMP1320</strain>
    </source>
</reference>
<evidence type="ECO:0000313" key="3">
    <source>
        <dbReference type="EMBL" id="CAE0503894.1"/>
    </source>
</evidence>
<feature type="compositionally biased region" description="Polar residues" evidence="2">
    <location>
        <begin position="247"/>
        <end position="262"/>
    </location>
</feature>
<feature type="compositionally biased region" description="Gly residues" evidence="2">
    <location>
        <begin position="492"/>
        <end position="507"/>
    </location>
</feature>
<dbReference type="AlphaFoldDB" id="A0A7S3R716"/>
<feature type="compositionally biased region" description="Low complexity" evidence="2">
    <location>
        <begin position="393"/>
        <end position="405"/>
    </location>
</feature>
<sequence length="813" mass="82644">MPQQHMPGNMPHEPLRSPSAQPSSTSPRTSADPALETSSAWRDQLLHHSPNALPMSLALNLRPGLLSGSGGARRVSTGGVRTQQTPTNLQHVLSQAAAPAATSRQHTSTKSPRPSLVGLELAPDAFPGPVPSPSRAGGQQHPPDEGSPGQRLLSPDSSYSARHLAYLQHQKSGKSPAQAPHSPSQTGGRATTDTPTKAGAATSAVASARLAGGDAGLASRMQQQQQQEHVAASLLSSKPPTVPLSMSAGSSSTMLQAISKPQGSAAAAAEDRRELLRMYKAAKEAKMLASRPAPSHSQASAGADQVAGGTSRSSGPRSGSMTARPGRTAPPIPANVRLHGGSMGGGSRAGLPRPVAAPPVSKAAMGRAVAAPLPPDSDVGWEDGSEAGAPHQPRLSSAPSARSSAGNHGRAGDPFGSDRLQPGMNGGLSNRSNMSTSNRSSGIFAVAPSNAPKASSSSGGSGAPNGVPSPTHSAGRAGSVASTSVSQATSLGGLGPGGGSHLVGRGGLSSGGVRGTAGGAGGGAAVYGGVGSVVVVNGGGLLTHAASLELRAEMRQLRLQELQWRFINAKVAHALQARQLKSERALAACALAITDLQSRAAVLAAQHARTELVGRAEHASSVLREPLDAWQEMEEPQQGAMQPTIRALQDSLTHVPLVGGAHCGSIHQLDLARLQDVMDRGLFVLQLMASALEPLLTAAASHPSAYTAASGTRMSRGSRMSESRSGGSAIGANAGRGQGDATASRNGEDGEQQPQLLPTATHLQGLATTVQQEVGLLKEVMTSLRKLNDKQGLLASYQAQLLHMQRAGMISEG</sequence>
<feature type="compositionally biased region" description="Polar residues" evidence="2">
    <location>
        <begin position="18"/>
        <end position="29"/>
    </location>
</feature>
<feature type="compositionally biased region" description="Polar residues" evidence="2">
    <location>
        <begin position="79"/>
        <end position="93"/>
    </location>
</feature>
<gene>
    <name evidence="3" type="ORF">DTER00134_LOCUS18967</name>
</gene>
<accession>A0A7S3R716</accession>
<feature type="compositionally biased region" description="Polar residues" evidence="2">
    <location>
        <begin position="169"/>
        <end position="195"/>
    </location>
</feature>
<feature type="region of interest" description="Disordered" evidence="2">
    <location>
        <begin position="286"/>
        <end position="507"/>
    </location>
</feature>
<dbReference type="InterPro" id="IPR007573">
    <property type="entry name" value="QWRF"/>
</dbReference>
<comment type="similarity">
    <text evidence="1">Belongs to the QWRF family.</text>
</comment>
<dbReference type="PANTHER" id="PTHR31807">
    <property type="entry name" value="AUGMIN FAMILY MEMBER"/>
    <property type="match status" value="1"/>
</dbReference>
<dbReference type="GO" id="GO:0005880">
    <property type="term" value="C:nuclear microtubule"/>
    <property type="evidence" value="ECO:0007669"/>
    <property type="project" value="TreeGrafter"/>
</dbReference>
<evidence type="ECO:0000256" key="1">
    <source>
        <dbReference type="ARBA" id="ARBA00010016"/>
    </source>
</evidence>
<name>A0A7S3R716_DUNTE</name>
<dbReference type="PANTHER" id="PTHR31807:SF37">
    <property type="entry name" value="HAUS AUGMIN-LIKE COMPLEX SUBUNIT 8"/>
    <property type="match status" value="1"/>
</dbReference>
<feature type="compositionally biased region" description="Low complexity" evidence="2">
    <location>
        <begin position="479"/>
        <end position="491"/>
    </location>
</feature>
<feature type="compositionally biased region" description="Polar residues" evidence="2">
    <location>
        <begin position="102"/>
        <end position="112"/>
    </location>
</feature>
<proteinExistence type="inferred from homology"/>
<dbReference type="EMBL" id="HBIP01031256">
    <property type="protein sequence ID" value="CAE0503894.1"/>
    <property type="molecule type" value="Transcribed_RNA"/>
</dbReference>
<organism evidence="3">
    <name type="scientific">Dunaliella tertiolecta</name>
    <name type="common">Green alga</name>
    <dbReference type="NCBI Taxonomy" id="3047"/>
    <lineage>
        <taxon>Eukaryota</taxon>
        <taxon>Viridiplantae</taxon>
        <taxon>Chlorophyta</taxon>
        <taxon>core chlorophytes</taxon>
        <taxon>Chlorophyceae</taxon>
        <taxon>CS clade</taxon>
        <taxon>Chlamydomonadales</taxon>
        <taxon>Dunaliellaceae</taxon>
        <taxon>Dunaliella</taxon>
    </lineage>
</organism>
<evidence type="ECO:0000256" key="2">
    <source>
        <dbReference type="SAM" id="MobiDB-lite"/>
    </source>
</evidence>
<feature type="compositionally biased region" description="Low complexity" evidence="2">
    <location>
        <begin position="701"/>
        <end position="727"/>
    </location>
</feature>
<feature type="region of interest" description="Disordered" evidence="2">
    <location>
        <begin position="701"/>
        <end position="753"/>
    </location>
</feature>
<feature type="region of interest" description="Disordered" evidence="2">
    <location>
        <begin position="1"/>
        <end position="47"/>
    </location>
</feature>
<feature type="compositionally biased region" description="Low complexity" evidence="2">
    <location>
        <begin position="308"/>
        <end position="320"/>
    </location>
</feature>
<protein>
    <submittedName>
        <fullName evidence="3">Uncharacterized protein</fullName>
    </submittedName>
</protein>
<feature type="compositionally biased region" description="Low complexity" evidence="2">
    <location>
        <begin position="198"/>
        <end position="212"/>
    </location>
</feature>
<dbReference type="GO" id="GO:0008017">
    <property type="term" value="F:microtubule binding"/>
    <property type="evidence" value="ECO:0007669"/>
    <property type="project" value="TreeGrafter"/>
</dbReference>
<dbReference type="Pfam" id="PF04484">
    <property type="entry name" value="QWRF"/>
    <property type="match status" value="1"/>
</dbReference>
<dbReference type="GO" id="GO:0005737">
    <property type="term" value="C:cytoplasm"/>
    <property type="evidence" value="ECO:0007669"/>
    <property type="project" value="TreeGrafter"/>
</dbReference>
<dbReference type="GO" id="GO:0051225">
    <property type="term" value="P:spindle assembly"/>
    <property type="evidence" value="ECO:0007669"/>
    <property type="project" value="TreeGrafter"/>
</dbReference>
<feature type="compositionally biased region" description="Low complexity" evidence="2">
    <location>
        <begin position="429"/>
        <end position="470"/>
    </location>
</feature>
<feature type="region of interest" description="Disordered" evidence="2">
    <location>
        <begin position="69"/>
        <end position="271"/>
    </location>
</feature>